<gene>
    <name evidence="13" type="primary">CKA2</name>
    <name evidence="13" type="ORF">TRFO_35506</name>
</gene>
<reference evidence="13" key="1">
    <citation type="submission" date="2016-10" db="EMBL/GenBank/DDBJ databases">
        <authorList>
            <person name="Benchimol M."/>
            <person name="Almeida L.G."/>
            <person name="Vasconcelos A.T."/>
            <person name="Perreira-Neves A."/>
            <person name="Rosa I.A."/>
            <person name="Tasca T."/>
            <person name="Bogo M.R."/>
            <person name="de Souza W."/>
        </authorList>
    </citation>
    <scope>NUCLEOTIDE SEQUENCE [LARGE SCALE GENOMIC DNA]</scope>
    <source>
        <strain evidence="13">K</strain>
    </source>
</reference>
<dbReference type="GO" id="GO:0005634">
    <property type="term" value="C:nucleus"/>
    <property type="evidence" value="ECO:0007669"/>
    <property type="project" value="TreeGrafter"/>
</dbReference>
<accession>A0A1J4JIH4</accession>
<dbReference type="VEuPathDB" id="TrichDB:TRFO_35506"/>
<keyword evidence="3" id="KW-0808">Transferase</keyword>
<dbReference type="Pfam" id="PF00069">
    <property type="entry name" value="Pkinase"/>
    <property type="match status" value="1"/>
</dbReference>
<comment type="catalytic activity">
    <reaction evidence="8">
        <text>L-seryl-[protein] + ATP = O-phospho-L-seryl-[protein] + ADP + H(+)</text>
        <dbReference type="Rhea" id="RHEA:17989"/>
        <dbReference type="Rhea" id="RHEA-COMP:9863"/>
        <dbReference type="Rhea" id="RHEA-COMP:11604"/>
        <dbReference type="ChEBI" id="CHEBI:15378"/>
        <dbReference type="ChEBI" id="CHEBI:29999"/>
        <dbReference type="ChEBI" id="CHEBI:30616"/>
        <dbReference type="ChEBI" id="CHEBI:83421"/>
        <dbReference type="ChEBI" id="CHEBI:456216"/>
        <dbReference type="EC" id="2.7.11.1"/>
    </reaction>
</comment>
<dbReference type="InterPro" id="IPR011009">
    <property type="entry name" value="Kinase-like_dom_sf"/>
</dbReference>
<keyword evidence="6 9" id="KW-0067">ATP-binding</keyword>
<feature type="domain" description="Protein kinase" evidence="12">
    <location>
        <begin position="94"/>
        <end position="374"/>
    </location>
</feature>
<dbReference type="EC" id="2.7.11.1" evidence="1"/>
<comment type="catalytic activity">
    <reaction evidence="7">
        <text>L-threonyl-[protein] + ATP = O-phospho-L-threonyl-[protein] + ADP + H(+)</text>
        <dbReference type="Rhea" id="RHEA:46608"/>
        <dbReference type="Rhea" id="RHEA-COMP:11060"/>
        <dbReference type="Rhea" id="RHEA-COMP:11605"/>
        <dbReference type="ChEBI" id="CHEBI:15378"/>
        <dbReference type="ChEBI" id="CHEBI:30013"/>
        <dbReference type="ChEBI" id="CHEBI:30616"/>
        <dbReference type="ChEBI" id="CHEBI:61977"/>
        <dbReference type="ChEBI" id="CHEBI:456216"/>
        <dbReference type="EC" id="2.7.11.1"/>
    </reaction>
</comment>
<organism evidence="13 14">
    <name type="scientific">Tritrichomonas foetus</name>
    <dbReference type="NCBI Taxonomy" id="1144522"/>
    <lineage>
        <taxon>Eukaryota</taxon>
        <taxon>Metamonada</taxon>
        <taxon>Parabasalia</taxon>
        <taxon>Tritrichomonadida</taxon>
        <taxon>Tritrichomonadidae</taxon>
        <taxon>Tritrichomonas</taxon>
    </lineage>
</organism>
<proteinExistence type="inferred from homology"/>
<dbReference type="SMART" id="SM00220">
    <property type="entry name" value="S_TKc"/>
    <property type="match status" value="1"/>
</dbReference>
<dbReference type="GO" id="GO:0005524">
    <property type="term" value="F:ATP binding"/>
    <property type="evidence" value="ECO:0007669"/>
    <property type="project" value="UniProtKB-UniRule"/>
</dbReference>
<comment type="caution">
    <text evidence="13">The sequence shown here is derived from an EMBL/GenBank/DDBJ whole genome shotgun (WGS) entry which is preliminary data.</text>
</comment>
<dbReference type="Gene3D" id="1.10.510.10">
    <property type="entry name" value="Transferase(Phosphotransferase) domain 1"/>
    <property type="match status" value="1"/>
</dbReference>
<evidence type="ECO:0000313" key="13">
    <source>
        <dbReference type="EMBL" id="OHS98135.1"/>
    </source>
</evidence>
<dbReference type="GO" id="GO:0004674">
    <property type="term" value="F:protein serine/threonine kinase activity"/>
    <property type="evidence" value="ECO:0007669"/>
    <property type="project" value="UniProtKB-KW"/>
</dbReference>
<name>A0A1J4JIH4_9EUKA</name>
<dbReference type="AlphaFoldDB" id="A0A1J4JIH4"/>
<dbReference type="RefSeq" id="XP_068351272.1">
    <property type="nucleotide sequence ID" value="XM_068510295.1"/>
</dbReference>
<dbReference type="GO" id="GO:0051726">
    <property type="term" value="P:regulation of cell cycle"/>
    <property type="evidence" value="ECO:0007669"/>
    <property type="project" value="TreeGrafter"/>
</dbReference>
<dbReference type="SUPFAM" id="SSF56112">
    <property type="entry name" value="Protein kinase-like (PK-like)"/>
    <property type="match status" value="1"/>
</dbReference>
<keyword evidence="4 9" id="KW-0547">Nucleotide-binding</keyword>
<dbReference type="InterPro" id="IPR045216">
    <property type="entry name" value="CK2_alpha"/>
</dbReference>
<dbReference type="EMBL" id="MLAK01001073">
    <property type="protein sequence ID" value="OHS98135.1"/>
    <property type="molecule type" value="Genomic_DNA"/>
</dbReference>
<dbReference type="InterPro" id="IPR017441">
    <property type="entry name" value="Protein_kinase_ATP_BS"/>
</dbReference>
<dbReference type="PROSITE" id="PS00107">
    <property type="entry name" value="PROTEIN_KINASE_ATP"/>
    <property type="match status" value="1"/>
</dbReference>
<evidence type="ECO:0000256" key="5">
    <source>
        <dbReference type="ARBA" id="ARBA00022777"/>
    </source>
</evidence>
<dbReference type="GeneID" id="94844999"/>
<dbReference type="OrthoDB" id="1668230at2759"/>
<evidence type="ECO:0000256" key="11">
    <source>
        <dbReference type="SAM" id="MobiDB-lite"/>
    </source>
</evidence>
<dbReference type="InterPro" id="IPR000719">
    <property type="entry name" value="Prot_kinase_dom"/>
</dbReference>
<keyword evidence="2 10" id="KW-0723">Serine/threonine-protein kinase</keyword>
<comment type="similarity">
    <text evidence="10">Belongs to the protein kinase superfamily.</text>
</comment>
<evidence type="ECO:0000256" key="6">
    <source>
        <dbReference type="ARBA" id="ARBA00022840"/>
    </source>
</evidence>
<dbReference type="Proteomes" id="UP000179807">
    <property type="component" value="Unassembled WGS sequence"/>
</dbReference>
<feature type="binding site" evidence="9">
    <location>
        <position position="122"/>
    </location>
    <ligand>
        <name>ATP</name>
        <dbReference type="ChEBI" id="CHEBI:30616"/>
    </ligand>
</feature>
<feature type="compositionally biased region" description="Basic residues" evidence="11">
    <location>
        <begin position="50"/>
        <end position="60"/>
    </location>
</feature>
<evidence type="ECO:0000256" key="9">
    <source>
        <dbReference type="PROSITE-ProRule" id="PRU10141"/>
    </source>
</evidence>
<protein>
    <recommendedName>
        <fullName evidence="1">non-specific serine/threonine protein kinase</fullName>
        <ecNumber evidence="1">2.7.11.1</ecNumber>
    </recommendedName>
</protein>
<evidence type="ECO:0000256" key="3">
    <source>
        <dbReference type="ARBA" id="ARBA00022679"/>
    </source>
</evidence>
<dbReference type="GO" id="GO:0005829">
    <property type="term" value="C:cytosol"/>
    <property type="evidence" value="ECO:0007669"/>
    <property type="project" value="TreeGrafter"/>
</dbReference>
<dbReference type="PROSITE" id="PS00108">
    <property type="entry name" value="PROTEIN_KINASE_ST"/>
    <property type="match status" value="1"/>
</dbReference>
<dbReference type="GO" id="GO:0005956">
    <property type="term" value="C:protein kinase CK2 complex"/>
    <property type="evidence" value="ECO:0007669"/>
    <property type="project" value="TreeGrafter"/>
</dbReference>
<dbReference type="PANTHER" id="PTHR24054">
    <property type="entry name" value="CASEIN KINASE II SUBUNIT ALPHA"/>
    <property type="match status" value="1"/>
</dbReference>
<dbReference type="PANTHER" id="PTHR24054:SF0">
    <property type="entry name" value="CASEIN KINASE II SUBUNIT ALPHA"/>
    <property type="match status" value="1"/>
</dbReference>
<evidence type="ECO:0000256" key="8">
    <source>
        <dbReference type="ARBA" id="ARBA00048679"/>
    </source>
</evidence>
<keyword evidence="14" id="KW-1185">Reference proteome</keyword>
<dbReference type="Gene3D" id="3.30.200.20">
    <property type="entry name" value="Phosphorylase Kinase, domain 1"/>
    <property type="match status" value="1"/>
</dbReference>
<evidence type="ECO:0000256" key="10">
    <source>
        <dbReference type="RuleBase" id="RU000304"/>
    </source>
</evidence>
<evidence type="ECO:0000256" key="4">
    <source>
        <dbReference type="ARBA" id="ARBA00022741"/>
    </source>
</evidence>
<evidence type="ECO:0000256" key="1">
    <source>
        <dbReference type="ARBA" id="ARBA00012513"/>
    </source>
</evidence>
<feature type="region of interest" description="Disordered" evidence="11">
    <location>
        <begin position="38"/>
        <end position="76"/>
    </location>
</feature>
<sequence>MEDENEFGSDRLLSLINYTKSSEKPNVHNSIFYYFSKMSSNPENEPTQHRTGRKRRRVKRTGGPNDPTQSGLKQVPRGYGERKVLSEFPKVDCLTFGEVLGFGHFSHVYEGVYQGKYPAAIKIIERGSRRLVEKEIDLLTKLRDLPNIIQLYEVIDLEETTLLVFERVKSIKPEEFYATVTLPKFRYVLKCLFTALRAAHEHNIVHRDVKLGNILISPDYKTVKLIDWGCSSMVKSKLSSKAGSRTCRSLEMLLGYDGYETAGDMWAMGSFIYTVLCGGVLPWREPNSWQTIVKLASYFGRRNTLELAANLDCQVPEDVVEAIQNAVPTRLSANYDQEMKDLFDPDLIDLMHHLLTINYEVRYSAEDALCHPFFEEEEEE</sequence>
<dbReference type="PROSITE" id="PS50011">
    <property type="entry name" value="PROTEIN_KINASE_DOM"/>
    <property type="match status" value="1"/>
</dbReference>
<evidence type="ECO:0000259" key="12">
    <source>
        <dbReference type="PROSITE" id="PS50011"/>
    </source>
</evidence>
<keyword evidence="5 13" id="KW-0418">Kinase</keyword>
<evidence type="ECO:0000256" key="7">
    <source>
        <dbReference type="ARBA" id="ARBA00047899"/>
    </source>
</evidence>
<dbReference type="InterPro" id="IPR008271">
    <property type="entry name" value="Ser/Thr_kinase_AS"/>
</dbReference>
<evidence type="ECO:0000256" key="2">
    <source>
        <dbReference type="ARBA" id="ARBA00022527"/>
    </source>
</evidence>
<evidence type="ECO:0000313" key="14">
    <source>
        <dbReference type="Proteomes" id="UP000179807"/>
    </source>
</evidence>